<organism evidence="2 3">
    <name type="scientific">Mesoplasma corruscae</name>
    <dbReference type="NCBI Taxonomy" id="216874"/>
    <lineage>
        <taxon>Bacteria</taxon>
        <taxon>Bacillati</taxon>
        <taxon>Mycoplasmatota</taxon>
        <taxon>Mollicutes</taxon>
        <taxon>Entomoplasmatales</taxon>
        <taxon>Entomoplasmataceae</taxon>
        <taxon>Mesoplasma</taxon>
    </lineage>
</organism>
<evidence type="ECO:0000313" key="3">
    <source>
        <dbReference type="Proteomes" id="UP000239785"/>
    </source>
</evidence>
<dbReference type="PANTHER" id="PTHR34215">
    <property type="entry name" value="BLL0784 PROTEIN"/>
    <property type="match status" value="1"/>
</dbReference>
<dbReference type="CDD" id="cd00279">
    <property type="entry name" value="YlxR"/>
    <property type="match status" value="1"/>
</dbReference>
<proteinExistence type="predicted"/>
<name>A0A2S5RGN5_9MOLU</name>
<dbReference type="InterPro" id="IPR037465">
    <property type="entry name" value="YlxR"/>
</dbReference>
<dbReference type="Gene3D" id="3.30.1230.10">
    <property type="entry name" value="YlxR-like"/>
    <property type="match status" value="1"/>
</dbReference>
<dbReference type="PANTHER" id="PTHR34215:SF1">
    <property type="entry name" value="YLXR DOMAIN-CONTAINING PROTEIN"/>
    <property type="match status" value="1"/>
</dbReference>
<dbReference type="Pfam" id="PF04296">
    <property type="entry name" value="YlxR"/>
    <property type="match status" value="1"/>
</dbReference>
<dbReference type="OrthoDB" id="9813251at2"/>
<accession>A0A2S5RGN5</accession>
<dbReference type="Proteomes" id="UP000239785">
    <property type="component" value="Unassembled WGS sequence"/>
</dbReference>
<dbReference type="NCBIfam" id="NF047356">
    <property type="entry name" value="RNA_bind_RnpM"/>
    <property type="match status" value="1"/>
</dbReference>
<feature type="domain" description="YlxR" evidence="1">
    <location>
        <begin position="10"/>
        <end position="84"/>
    </location>
</feature>
<evidence type="ECO:0000313" key="2">
    <source>
        <dbReference type="EMBL" id="PPE06382.1"/>
    </source>
</evidence>
<evidence type="ECO:0000259" key="1">
    <source>
        <dbReference type="Pfam" id="PF04296"/>
    </source>
</evidence>
<comment type="caution">
    <text evidence="2">The sequence shown here is derived from an EMBL/GenBank/DDBJ whole genome shotgun (WGS) entry which is preliminary data.</text>
</comment>
<dbReference type="InterPro" id="IPR035931">
    <property type="entry name" value="YlxR-like_sf"/>
</dbReference>
<dbReference type="RefSeq" id="WP_104206157.1">
    <property type="nucleotide sequence ID" value="NZ_PHNF01000001.1"/>
</dbReference>
<dbReference type="InterPro" id="IPR007393">
    <property type="entry name" value="YlxR_dom"/>
</dbReference>
<dbReference type="EMBL" id="PHNF01000001">
    <property type="protein sequence ID" value="PPE06382.1"/>
    <property type="molecule type" value="Genomic_DNA"/>
</dbReference>
<protein>
    <submittedName>
        <fullName evidence="2">RNA-binding protein</fullName>
    </submittedName>
</protein>
<gene>
    <name evidence="2" type="ORF">MCORR_v1c00100</name>
</gene>
<dbReference type="SUPFAM" id="SSF64376">
    <property type="entry name" value="YlxR-like"/>
    <property type="match status" value="1"/>
</dbReference>
<keyword evidence="3" id="KW-1185">Reference proteome</keyword>
<reference evidence="2 3" key="1">
    <citation type="submission" date="2017-11" db="EMBL/GenBank/DDBJ databases">
        <title>Genome sequence of Mesoplasma corruscae ELCA-2 (ATCC 49579).</title>
        <authorList>
            <person name="Lo W.-S."/>
            <person name="Kuo C.-H."/>
        </authorList>
    </citation>
    <scope>NUCLEOTIDE SEQUENCE [LARGE SCALE GENOMIC DNA]</scope>
    <source>
        <strain evidence="2 3">ELCA-2</strain>
    </source>
</reference>
<dbReference type="AlphaFoldDB" id="A0A2S5RGN5"/>
<sequence>MKNTTINNLRKEIVSKKMINKFELFRVVLTKDNKVFVDHTYQANGRGSYILKDLDSIEQARKKHLLAKSFKTKIDMSIYDELEKIINE</sequence>